<gene>
    <name evidence="1" type="ORF">IFM89_033203</name>
</gene>
<proteinExistence type="predicted"/>
<evidence type="ECO:0000313" key="2">
    <source>
        <dbReference type="Proteomes" id="UP000631114"/>
    </source>
</evidence>
<evidence type="ECO:0000313" key="1">
    <source>
        <dbReference type="EMBL" id="KAF9626384.1"/>
    </source>
</evidence>
<organism evidence="1 2">
    <name type="scientific">Coptis chinensis</name>
    <dbReference type="NCBI Taxonomy" id="261450"/>
    <lineage>
        <taxon>Eukaryota</taxon>
        <taxon>Viridiplantae</taxon>
        <taxon>Streptophyta</taxon>
        <taxon>Embryophyta</taxon>
        <taxon>Tracheophyta</taxon>
        <taxon>Spermatophyta</taxon>
        <taxon>Magnoliopsida</taxon>
        <taxon>Ranunculales</taxon>
        <taxon>Ranunculaceae</taxon>
        <taxon>Coptidoideae</taxon>
        <taxon>Coptis</taxon>
    </lineage>
</organism>
<protein>
    <submittedName>
        <fullName evidence="1">Uncharacterized protein</fullName>
    </submittedName>
</protein>
<comment type="caution">
    <text evidence="1">The sequence shown here is derived from an EMBL/GenBank/DDBJ whole genome shotgun (WGS) entry which is preliminary data.</text>
</comment>
<accession>A0A835IZR6</accession>
<dbReference type="AlphaFoldDB" id="A0A835IZR6"/>
<sequence length="179" mass="20305">MVCRKIQVSKAELVGLNESAQVEGGVNIHGKENEINSLSKDLVHFGFEVGNTGTGKTGLKFWTSTNMEKRGEGENGMLYNEEVEERSNVNKVLNSHLLRLHGGKKQGLRRPKVEKKNTKYFHKMAKARGRTNDLLKLCSEGVLVEDKDAIANLVVGLYKNLYKEPNRWRPRFLDSFFAR</sequence>
<dbReference type="Proteomes" id="UP000631114">
    <property type="component" value="Unassembled WGS sequence"/>
</dbReference>
<dbReference type="EMBL" id="JADFTS010000001">
    <property type="protein sequence ID" value="KAF9626384.1"/>
    <property type="molecule type" value="Genomic_DNA"/>
</dbReference>
<name>A0A835IZR6_9MAGN</name>
<keyword evidence="2" id="KW-1185">Reference proteome</keyword>
<reference evidence="1 2" key="1">
    <citation type="submission" date="2020-10" db="EMBL/GenBank/DDBJ databases">
        <title>The Coptis chinensis genome and diversification of protoberbering-type alkaloids.</title>
        <authorList>
            <person name="Wang B."/>
            <person name="Shu S."/>
            <person name="Song C."/>
            <person name="Liu Y."/>
        </authorList>
    </citation>
    <scope>NUCLEOTIDE SEQUENCE [LARGE SCALE GENOMIC DNA]</scope>
    <source>
        <strain evidence="1">HL-2020</strain>
        <tissue evidence="1">Leaf</tissue>
    </source>
</reference>